<keyword evidence="3" id="KW-1185">Reference proteome</keyword>
<dbReference type="EMBL" id="VFMO01000001">
    <property type="protein sequence ID" value="TQJ13799.1"/>
    <property type="molecule type" value="Genomic_DNA"/>
</dbReference>
<accession>A0A542EES2</accession>
<evidence type="ECO:0000313" key="3">
    <source>
        <dbReference type="Proteomes" id="UP000320806"/>
    </source>
</evidence>
<dbReference type="Proteomes" id="UP000320806">
    <property type="component" value="Unassembled WGS sequence"/>
</dbReference>
<protein>
    <submittedName>
        <fullName evidence="2">Uncharacterized protein</fullName>
    </submittedName>
</protein>
<sequence length="75" mass="7926">METKTMCTKTGLLSDLRFAHSSSPTLAGISASTQGSSVSVVSMVAAEYSRERSGNAPFFGTDVEKPPRQEVTVSI</sequence>
<organism evidence="2 3">
    <name type="scientific">Yimella lutea</name>
    <dbReference type="NCBI Taxonomy" id="587872"/>
    <lineage>
        <taxon>Bacteria</taxon>
        <taxon>Bacillati</taxon>
        <taxon>Actinomycetota</taxon>
        <taxon>Actinomycetes</taxon>
        <taxon>Micrococcales</taxon>
        <taxon>Dermacoccaceae</taxon>
        <taxon>Yimella</taxon>
    </lineage>
</organism>
<reference evidence="2 3" key="1">
    <citation type="submission" date="2019-06" db="EMBL/GenBank/DDBJ databases">
        <title>Sequencing the genomes of 1000 actinobacteria strains.</title>
        <authorList>
            <person name="Klenk H.-P."/>
        </authorList>
    </citation>
    <scope>NUCLEOTIDE SEQUENCE [LARGE SCALE GENOMIC DNA]</scope>
    <source>
        <strain evidence="2 3">DSM 19828</strain>
    </source>
</reference>
<proteinExistence type="predicted"/>
<dbReference type="RefSeq" id="WP_141927787.1">
    <property type="nucleotide sequence ID" value="NZ_BAABCI010000002.1"/>
</dbReference>
<evidence type="ECO:0000256" key="1">
    <source>
        <dbReference type="SAM" id="MobiDB-lite"/>
    </source>
</evidence>
<comment type="caution">
    <text evidence="2">The sequence shown here is derived from an EMBL/GenBank/DDBJ whole genome shotgun (WGS) entry which is preliminary data.</text>
</comment>
<dbReference type="AlphaFoldDB" id="A0A542EES2"/>
<feature type="region of interest" description="Disordered" evidence="1">
    <location>
        <begin position="55"/>
        <end position="75"/>
    </location>
</feature>
<gene>
    <name evidence="2" type="ORF">FB459_1233</name>
</gene>
<name>A0A542EES2_9MICO</name>
<evidence type="ECO:0000313" key="2">
    <source>
        <dbReference type="EMBL" id="TQJ13799.1"/>
    </source>
</evidence>